<dbReference type="EMBL" id="GEDG01029181">
    <property type="protein sequence ID" value="JAP12705.1"/>
    <property type="molecule type" value="Transcribed_RNA"/>
</dbReference>
<protein>
    <submittedName>
        <fullName evidence="2">Putative ovule protein</fullName>
    </submittedName>
</protein>
<feature type="region of interest" description="Disordered" evidence="1">
    <location>
        <begin position="1"/>
        <end position="21"/>
    </location>
</feature>
<reference evidence="2" key="1">
    <citation type="submission" date="2015-12" db="EMBL/GenBank/DDBJ databases">
        <title>Gene expression during late stages of embryo sac development: a critical building block for successful pollen-pistil interactions.</title>
        <authorList>
            <person name="Liu Y."/>
            <person name="Joly V."/>
            <person name="Sabar M."/>
            <person name="Matton D.P."/>
        </authorList>
    </citation>
    <scope>NUCLEOTIDE SEQUENCE</scope>
</reference>
<evidence type="ECO:0000313" key="2">
    <source>
        <dbReference type="EMBL" id="JAP12705.1"/>
    </source>
</evidence>
<sequence length="69" mass="7543">MGIDGHENHLSSGLTRNNSPSNMMTLVNMALLEGKGKDKILLPLPKLCIVFISGPIFPKFGLTLVFDLF</sequence>
<name>A0A0V0GX74_SOLCH</name>
<evidence type="ECO:0000256" key="1">
    <source>
        <dbReference type="SAM" id="MobiDB-lite"/>
    </source>
</evidence>
<proteinExistence type="predicted"/>
<feature type="compositionally biased region" description="Polar residues" evidence="1">
    <location>
        <begin position="10"/>
        <end position="21"/>
    </location>
</feature>
<accession>A0A0V0GX74</accession>
<organism evidence="2">
    <name type="scientific">Solanum chacoense</name>
    <name type="common">Chaco potato</name>
    <dbReference type="NCBI Taxonomy" id="4108"/>
    <lineage>
        <taxon>Eukaryota</taxon>
        <taxon>Viridiplantae</taxon>
        <taxon>Streptophyta</taxon>
        <taxon>Embryophyta</taxon>
        <taxon>Tracheophyta</taxon>
        <taxon>Spermatophyta</taxon>
        <taxon>Magnoliopsida</taxon>
        <taxon>eudicotyledons</taxon>
        <taxon>Gunneridae</taxon>
        <taxon>Pentapetalae</taxon>
        <taxon>asterids</taxon>
        <taxon>lamiids</taxon>
        <taxon>Solanales</taxon>
        <taxon>Solanaceae</taxon>
        <taxon>Solanoideae</taxon>
        <taxon>Solaneae</taxon>
        <taxon>Solanum</taxon>
    </lineage>
</organism>
<dbReference type="AlphaFoldDB" id="A0A0V0GX74"/>